<proteinExistence type="predicted"/>
<dbReference type="Proteomes" id="UP000298663">
    <property type="component" value="Unassembled WGS sequence"/>
</dbReference>
<evidence type="ECO:0000313" key="1">
    <source>
        <dbReference type="EMBL" id="TKR73425.1"/>
    </source>
</evidence>
<name>A0A4V6A0Z4_STECR</name>
<dbReference type="EMBL" id="AZBU02000006">
    <property type="protein sequence ID" value="TKR73425.1"/>
    <property type="molecule type" value="Genomic_DNA"/>
</dbReference>
<organism evidence="1 2">
    <name type="scientific">Steinernema carpocapsae</name>
    <name type="common">Entomopathogenic nematode</name>
    <dbReference type="NCBI Taxonomy" id="34508"/>
    <lineage>
        <taxon>Eukaryota</taxon>
        <taxon>Metazoa</taxon>
        <taxon>Ecdysozoa</taxon>
        <taxon>Nematoda</taxon>
        <taxon>Chromadorea</taxon>
        <taxon>Rhabditida</taxon>
        <taxon>Tylenchina</taxon>
        <taxon>Panagrolaimomorpha</taxon>
        <taxon>Strongyloidoidea</taxon>
        <taxon>Steinernematidae</taxon>
        <taxon>Steinernema</taxon>
    </lineage>
</organism>
<sequence>MYSLGYFPKFPEFTWVIYTENWPAVILDLEYLTPHDRITSFLIDRQPDVIINSGKVDDEDLRKDKNEKVPEFLKTVSVPCLSVVTRST</sequence>
<gene>
    <name evidence="1" type="ORF">L596_020734</name>
</gene>
<reference evidence="1 2" key="2">
    <citation type="journal article" date="2019" name="G3 (Bethesda)">
        <title>Hybrid Assembly of the Genome of the Entomopathogenic Nematode Steinernema carpocapsae Identifies the X-Chromosome.</title>
        <authorList>
            <person name="Serra L."/>
            <person name="Macchietto M."/>
            <person name="Macias-Munoz A."/>
            <person name="McGill C.J."/>
            <person name="Rodriguez I.M."/>
            <person name="Rodriguez B."/>
            <person name="Murad R."/>
            <person name="Mortazavi A."/>
        </authorList>
    </citation>
    <scope>NUCLEOTIDE SEQUENCE [LARGE SCALE GENOMIC DNA]</scope>
    <source>
        <strain evidence="1 2">ALL</strain>
    </source>
</reference>
<comment type="caution">
    <text evidence="1">The sequence shown here is derived from an EMBL/GenBank/DDBJ whole genome shotgun (WGS) entry which is preliminary data.</text>
</comment>
<evidence type="ECO:0000313" key="2">
    <source>
        <dbReference type="Proteomes" id="UP000298663"/>
    </source>
</evidence>
<reference evidence="1 2" key="1">
    <citation type="journal article" date="2015" name="Genome Biol.">
        <title>Comparative genomics of Steinernema reveals deeply conserved gene regulatory networks.</title>
        <authorList>
            <person name="Dillman A.R."/>
            <person name="Macchietto M."/>
            <person name="Porter C.F."/>
            <person name="Rogers A."/>
            <person name="Williams B."/>
            <person name="Antoshechkin I."/>
            <person name="Lee M.M."/>
            <person name="Goodwin Z."/>
            <person name="Lu X."/>
            <person name="Lewis E.E."/>
            <person name="Goodrich-Blair H."/>
            <person name="Stock S.P."/>
            <person name="Adams B.J."/>
            <person name="Sternberg P.W."/>
            <person name="Mortazavi A."/>
        </authorList>
    </citation>
    <scope>NUCLEOTIDE SEQUENCE [LARGE SCALE GENOMIC DNA]</scope>
    <source>
        <strain evidence="1 2">ALL</strain>
    </source>
</reference>
<accession>A0A4V6A0Z4</accession>
<dbReference type="AlphaFoldDB" id="A0A4V6A0Z4"/>
<protein>
    <submittedName>
        <fullName evidence="1">Uncharacterized protein</fullName>
    </submittedName>
</protein>
<keyword evidence="2" id="KW-1185">Reference proteome</keyword>